<sequence>MTTDLVELDRRAVLATVTTAELVTSDRLTLPTPCAGWTVGHLLAHMAAQHRGFAASARGEGADLERWRERPPGPHTPAEYADSAAEVLCAFAEPGVPERVFALPEFGPDVTVPGQQALGFHLVDYVVHGWDLARALGVGYELDEEAAEPVLRIAEAVPDGPEREQPGAPFARALPDRDPGAPLDRILRLLGRAPAWPKNDQPDGFRVVGS</sequence>
<dbReference type="NCBIfam" id="TIGR03086">
    <property type="entry name" value="TIGR03086 family metal-binding protein"/>
    <property type="match status" value="1"/>
</dbReference>
<dbReference type="AlphaFoldDB" id="A0A917RQB0"/>
<gene>
    <name evidence="3" type="ORF">GCM10011588_37230</name>
</gene>
<dbReference type="SUPFAM" id="SSF109854">
    <property type="entry name" value="DinB/YfiT-like putative metalloenzymes"/>
    <property type="match status" value="1"/>
</dbReference>
<dbReference type="NCBIfam" id="TIGR03083">
    <property type="entry name" value="maleylpyruvate isomerase family mycothiol-dependent enzyme"/>
    <property type="match status" value="1"/>
</dbReference>
<feature type="domain" description="Mycothiol-dependent maleylpyruvate isomerase metal-binding" evidence="2">
    <location>
        <begin position="17"/>
        <end position="133"/>
    </location>
</feature>
<organism evidence="3 4">
    <name type="scientific">Nocardia jinanensis</name>
    <dbReference type="NCBI Taxonomy" id="382504"/>
    <lineage>
        <taxon>Bacteria</taxon>
        <taxon>Bacillati</taxon>
        <taxon>Actinomycetota</taxon>
        <taxon>Actinomycetes</taxon>
        <taxon>Mycobacteriales</taxon>
        <taxon>Nocardiaceae</taxon>
        <taxon>Nocardia</taxon>
    </lineage>
</organism>
<proteinExistence type="predicted"/>
<dbReference type="Pfam" id="PF11716">
    <property type="entry name" value="MDMPI_N"/>
    <property type="match status" value="1"/>
</dbReference>
<dbReference type="InterPro" id="IPR017517">
    <property type="entry name" value="Maleyloyr_isom"/>
</dbReference>
<dbReference type="Gene3D" id="1.20.120.450">
    <property type="entry name" value="dinb family like domain"/>
    <property type="match status" value="1"/>
</dbReference>
<evidence type="ECO:0000256" key="1">
    <source>
        <dbReference type="SAM" id="MobiDB-lite"/>
    </source>
</evidence>
<feature type="region of interest" description="Disordered" evidence="1">
    <location>
        <begin position="159"/>
        <end position="179"/>
    </location>
</feature>
<keyword evidence="4" id="KW-1185">Reference proteome</keyword>
<dbReference type="InterPro" id="IPR024344">
    <property type="entry name" value="MDMPI_metal-binding"/>
</dbReference>
<evidence type="ECO:0000259" key="2">
    <source>
        <dbReference type="Pfam" id="PF11716"/>
    </source>
</evidence>
<dbReference type="InterPro" id="IPR034660">
    <property type="entry name" value="DinB/YfiT-like"/>
</dbReference>
<accession>A0A917RQB0</accession>
<dbReference type="EMBL" id="BMMH01000007">
    <property type="protein sequence ID" value="GGL19196.1"/>
    <property type="molecule type" value="Genomic_DNA"/>
</dbReference>
<protein>
    <submittedName>
        <fullName evidence="3">TIGR03086 family protein</fullName>
    </submittedName>
</protein>
<reference evidence="3" key="2">
    <citation type="submission" date="2020-09" db="EMBL/GenBank/DDBJ databases">
        <authorList>
            <person name="Sun Q."/>
            <person name="Zhou Y."/>
        </authorList>
    </citation>
    <scope>NUCLEOTIDE SEQUENCE</scope>
    <source>
        <strain evidence="3">CGMCC 4.3508</strain>
    </source>
</reference>
<reference evidence="3" key="1">
    <citation type="journal article" date="2014" name="Int. J. Syst. Evol. Microbiol.">
        <title>Complete genome sequence of Corynebacterium casei LMG S-19264T (=DSM 44701T), isolated from a smear-ripened cheese.</title>
        <authorList>
            <consortium name="US DOE Joint Genome Institute (JGI-PGF)"/>
            <person name="Walter F."/>
            <person name="Albersmeier A."/>
            <person name="Kalinowski J."/>
            <person name="Ruckert C."/>
        </authorList>
    </citation>
    <scope>NUCLEOTIDE SEQUENCE</scope>
    <source>
        <strain evidence="3">CGMCC 4.3508</strain>
    </source>
</reference>
<evidence type="ECO:0000313" key="3">
    <source>
        <dbReference type="EMBL" id="GGL19196.1"/>
    </source>
</evidence>
<dbReference type="InterPro" id="IPR017520">
    <property type="entry name" value="CHP03086"/>
</dbReference>
<dbReference type="RefSeq" id="WP_058853587.1">
    <property type="nucleotide sequence ID" value="NZ_BMMH01000007.1"/>
</dbReference>
<evidence type="ECO:0000313" key="4">
    <source>
        <dbReference type="Proteomes" id="UP000638263"/>
    </source>
</evidence>
<comment type="caution">
    <text evidence="3">The sequence shown here is derived from an EMBL/GenBank/DDBJ whole genome shotgun (WGS) entry which is preliminary data.</text>
</comment>
<dbReference type="Proteomes" id="UP000638263">
    <property type="component" value="Unassembled WGS sequence"/>
</dbReference>
<dbReference type="GO" id="GO:0046872">
    <property type="term" value="F:metal ion binding"/>
    <property type="evidence" value="ECO:0007669"/>
    <property type="project" value="InterPro"/>
</dbReference>
<name>A0A917RQB0_9NOCA</name>